<sequence>MPSNATKTSAKATKSAAKKPAASAKRNAKPDAIDLLINDHREVKSLFKAYDKLVKADGDAGEKQAIALQICVMLTAHATAEEEIFYPAAREVLADDEDLVDEADVEHASAKELIAQIEAGSPHDDHYDAKVKVLGEYIDHHVKEEEGEMFPKVRKSDVDLEALGEAIAERKAQLLGQDADPH</sequence>
<dbReference type="Proteomes" id="UP001606300">
    <property type="component" value="Unassembled WGS sequence"/>
</dbReference>
<comment type="caution">
    <text evidence="3">The sequence shown here is derived from an EMBL/GenBank/DDBJ whole genome shotgun (WGS) entry which is preliminary data.</text>
</comment>
<dbReference type="EMBL" id="JBIGHY010000001">
    <property type="protein sequence ID" value="MFG6412283.1"/>
    <property type="molecule type" value="Genomic_DNA"/>
</dbReference>
<name>A0ABW7EHY1_9BURK</name>
<feature type="region of interest" description="Disordered" evidence="1">
    <location>
        <begin position="1"/>
        <end position="27"/>
    </location>
</feature>
<evidence type="ECO:0000313" key="4">
    <source>
        <dbReference type="Proteomes" id="UP001606300"/>
    </source>
</evidence>
<evidence type="ECO:0000259" key="2">
    <source>
        <dbReference type="Pfam" id="PF01814"/>
    </source>
</evidence>
<dbReference type="PANTHER" id="PTHR35585:SF1">
    <property type="entry name" value="HHE DOMAIN PROTEIN (AFU_ORTHOLOGUE AFUA_4G00730)"/>
    <property type="match status" value="1"/>
</dbReference>
<dbReference type="InterPro" id="IPR012312">
    <property type="entry name" value="Hemerythrin-like"/>
</dbReference>
<dbReference type="Gene3D" id="1.20.120.520">
    <property type="entry name" value="nmb1532 protein domain like"/>
    <property type="match status" value="1"/>
</dbReference>
<gene>
    <name evidence="3" type="ORF">ACG02S_00075</name>
</gene>
<protein>
    <submittedName>
        <fullName evidence="3">Hemerythrin domain-containing protein</fullName>
    </submittedName>
</protein>
<dbReference type="PANTHER" id="PTHR35585">
    <property type="entry name" value="HHE DOMAIN PROTEIN (AFU_ORTHOLOGUE AFUA_4G00730)"/>
    <property type="match status" value="1"/>
</dbReference>
<dbReference type="CDD" id="cd12108">
    <property type="entry name" value="Hr-like"/>
    <property type="match status" value="1"/>
</dbReference>
<dbReference type="Pfam" id="PF01814">
    <property type="entry name" value="Hemerythrin"/>
    <property type="match status" value="1"/>
</dbReference>
<proteinExistence type="predicted"/>
<dbReference type="RefSeq" id="WP_394468393.1">
    <property type="nucleotide sequence ID" value="NZ_JBIGHY010000001.1"/>
</dbReference>
<feature type="domain" description="Hemerythrin-like" evidence="2">
    <location>
        <begin position="32"/>
        <end position="153"/>
    </location>
</feature>
<accession>A0ABW7EHY1</accession>
<reference evidence="3 4" key="1">
    <citation type="submission" date="2024-09" db="EMBL/GenBank/DDBJ databases">
        <title>Novel species of the genus Pelomonas and Roseateles isolated from streams.</title>
        <authorList>
            <person name="Lu H."/>
        </authorList>
    </citation>
    <scope>NUCLEOTIDE SEQUENCE [LARGE SCALE GENOMIC DNA]</scope>
    <source>
        <strain evidence="3 4">DC23W</strain>
    </source>
</reference>
<feature type="compositionally biased region" description="Low complexity" evidence="1">
    <location>
        <begin position="1"/>
        <end position="25"/>
    </location>
</feature>
<keyword evidence="4" id="KW-1185">Reference proteome</keyword>
<evidence type="ECO:0000256" key="1">
    <source>
        <dbReference type="SAM" id="MobiDB-lite"/>
    </source>
</evidence>
<evidence type="ECO:0000313" key="3">
    <source>
        <dbReference type="EMBL" id="MFG6412283.1"/>
    </source>
</evidence>
<organism evidence="3 4">
    <name type="scientific">Pelomonas dachongensis</name>
    <dbReference type="NCBI Taxonomy" id="3299029"/>
    <lineage>
        <taxon>Bacteria</taxon>
        <taxon>Pseudomonadati</taxon>
        <taxon>Pseudomonadota</taxon>
        <taxon>Betaproteobacteria</taxon>
        <taxon>Burkholderiales</taxon>
        <taxon>Sphaerotilaceae</taxon>
        <taxon>Roseateles</taxon>
    </lineage>
</organism>